<keyword evidence="1" id="KW-0732">Signal</keyword>
<dbReference type="Proteomes" id="UP001138961">
    <property type="component" value="Unassembled WGS sequence"/>
</dbReference>
<organism evidence="2 3">
    <name type="scientific">Loktanella gaetbuli</name>
    <dbReference type="NCBI Taxonomy" id="2881335"/>
    <lineage>
        <taxon>Bacteria</taxon>
        <taxon>Pseudomonadati</taxon>
        <taxon>Pseudomonadota</taxon>
        <taxon>Alphaproteobacteria</taxon>
        <taxon>Rhodobacterales</taxon>
        <taxon>Roseobacteraceae</taxon>
        <taxon>Loktanella</taxon>
    </lineage>
</organism>
<dbReference type="InterPro" id="IPR010344">
    <property type="entry name" value="YbjH"/>
</dbReference>
<dbReference type="EMBL" id="JAJATZ010000003">
    <property type="protein sequence ID" value="MCB5199087.1"/>
    <property type="molecule type" value="Genomic_DNA"/>
</dbReference>
<feature type="chain" id="PRO_5047054895" evidence="1">
    <location>
        <begin position="25"/>
        <end position="727"/>
    </location>
</feature>
<evidence type="ECO:0000256" key="1">
    <source>
        <dbReference type="SAM" id="SignalP"/>
    </source>
</evidence>
<sequence length="727" mass="79765">MTLKYARTTSYAALLTVLAAPLSAEGPTYTSFGTTGLLEMPTAESADSGELAITSSYSDTAGYRTTLTFQLNDRISGSFRYGVFDIYGSLRADGTRGIATTYDRSFDIQYRLTNEGRYLPAVAVGLRDFLGTGRYSSEYVVGTKSIGSNLKVTAGLGWGRMGERNGVSNPLGGSFETRDEPDVFDEDAGVNTGGQLSVEQWFRGDIAPFGGIEYTATPNLTFKAEYSSIAYEPGQARPAVQVSSPLNFGVSYRPKPGVELGASYMYGNELGVRATFTINPNERPTFSGLDRAPAPIKTRTEAQRAAQSWNRGAQPAIREALAGLLEIEGIDLIGLDMTDRTARVRFENNRYRSETQAIGRVARMMTQVMPDAIETFVLEPQRNGLPMSAVSLPRTDFEDLENTVGSTAAIFDEITIAPAGPDAPLDLAPVPSPKFEWGIGPYLDFVLFTPGEPISPDFGLAFDAEYQATRKLSFVGRTSISALGARDPLVDFRDSNDYVNVRTDQTYFGLDGGLQLDRLYVSYADRLAPEVYGRLTAGYLEKMYGGVSGEVLYAPVDRRWALGAELNYSKLRDQDMGFGFALYETRRNGDRVEVGDYDVVTGHLSGYYDIGEGYHAQLDVGRYLAGDYGATFSLDREFDNGWRVGGFFTLTDMPFSQFGEGSFDKGIRLTIPADYFIGSPTRRTVSTGLRSLTRDGGARLRVPGRLYNSLRDGQFNDLEDTSGRFWR</sequence>
<dbReference type="Pfam" id="PF06082">
    <property type="entry name" value="YjbH"/>
    <property type="match status" value="1"/>
</dbReference>
<evidence type="ECO:0000313" key="2">
    <source>
        <dbReference type="EMBL" id="MCB5199087.1"/>
    </source>
</evidence>
<comment type="caution">
    <text evidence="2">The sequence shown here is derived from an EMBL/GenBank/DDBJ whole genome shotgun (WGS) entry which is preliminary data.</text>
</comment>
<protein>
    <submittedName>
        <fullName evidence="2">YjbH domain-containing protein</fullName>
    </submittedName>
</protein>
<proteinExistence type="predicted"/>
<name>A0ABS8BTV8_9RHOB</name>
<reference evidence="2" key="1">
    <citation type="submission" date="2021-10" db="EMBL/GenBank/DDBJ databases">
        <title>Loktanella gaetbuli sp. nov., isolated from a tidal flat.</title>
        <authorList>
            <person name="Park S."/>
            <person name="Yoon J.-H."/>
        </authorList>
    </citation>
    <scope>NUCLEOTIDE SEQUENCE</scope>
    <source>
        <strain evidence="2">TSTF-M6</strain>
    </source>
</reference>
<keyword evidence="3" id="KW-1185">Reference proteome</keyword>
<evidence type="ECO:0000313" key="3">
    <source>
        <dbReference type="Proteomes" id="UP001138961"/>
    </source>
</evidence>
<feature type="signal peptide" evidence="1">
    <location>
        <begin position="1"/>
        <end position="24"/>
    </location>
</feature>
<gene>
    <name evidence="2" type="ORF">LGQ03_07525</name>
</gene>
<dbReference type="RefSeq" id="WP_226747911.1">
    <property type="nucleotide sequence ID" value="NZ_JAJATZ010000003.1"/>
</dbReference>
<accession>A0ABS8BTV8</accession>